<keyword evidence="3 6" id="KW-0378">Hydrolase</keyword>
<dbReference type="InterPro" id="IPR019826">
    <property type="entry name" value="Carboxylesterase_B_AS"/>
</dbReference>
<evidence type="ECO:0000313" key="9">
    <source>
        <dbReference type="Proteomes" id="UP000002358"/>
    </source>
</evidence>
<dbReference type="OMA" id="TCDWAMI"/>
<dbReference type="KEGG" id="nvi:100124276"/>
<evidence type="ECO:0000256" key="2">
    <source>
        <dbReference type="ARBA" id="ARBA00022487"/>
    </source>
</evidence>
<dbReference type="Gene3D" id="3.40.50.1820">
    <property type="entry name" value="alpha/beta hydrolase"/>
    <property type="match status" value="1"/>
</dbReference>
<comment type="similarity">
    <text evidence="1 6">Belongs to the type-B carboxylesterase/lipase family.</text>
</comment>
<dbReference type="SUPFAM" id="SSF53474">
    <property type="entry name" value="alpha/beta-Hydrolases"/>
    <property type="match status" value="1"/>
</dbReference>
<keyword evidence="5" id="KW-0325">Glycoprotein</keyword>
<dbReference type="Proteomes" id="UP000002358">
    <property type="component" value="Chromosome 5"/>
</dbReference>
<reference evidence="8" key="1">
    <citation type="submission" date="2021-01" db="UniProtKB">
        <authorList>
            <consortium name="EnsemblMetazoa"/>
        </authorList>
    </citation>
    <scope>IDENTIFICATION</scope>
</reference>
<dbReference type="EnsemblMetazoa" id="XM_001608150">
    <property type="protein sequence ID" value="XP_001608200"/>
    <property type="gene ID" value="LOC100124276"/>
</dbReference>
<evidence type="ECO:0000256" key="6">
    <source>
        <dbReference type="RuleBase" id="RU361235"/>
    </source>
</evidence>
<dbReference type="Pfam" id="PF00135">
    <property type="entry name" value="COesterase"/>
    <property type="match status" value="1"/>
</dbReference>
<keyword evidence="4" id="KW-1015">Disulfide bond</keyword>
<feature type="domain" description="Carboxylesterase type B" evidence="7">
    <location>
        <begin position="5"/>
        <end position="522"/>
    </location>
</feature>
<organism evidence="8 9">
    <name type="scientific">Nasonia vitripennis</name>
    <name type="common">Parasitic wasp</name>
    <dbReference type="NCBI Taxonomy" id="7425"/>
    <lineage>
        <taxon>Eukaryota</taxon>
        <taxon>Metazoa</taxon>
        <taxon>Ecdysozoa</taxon>
        <taxon>Arthropoda</taxon>
        <taxon>Hexapoda</taxon>
        <taxon>Insecta</taxon>
        <taxon>Pterygota</taxon>
        <taxon>Neoptera</taxon>
        <taxon>Endopterygota</taxon>
        <taxon>Hymenoptera</taxon>
        <taxon>Apocrita</taxon>
        <taxon>Proctotrupomorpha</taxon>
        <taxon>Chalcidoidea</taxon>
        <taxon>Pteromalidae</taxon>
        <taxon>Pteromalinae</taxon>
        <taxon>Nasonia</taxon>
    </lineage>
</organism>
<keyword evidence="9" id="KW-1185">Reference proteome</keyword>
<dbReference type="InterPro" id="IPR050309">
    <property type="entry name" value="Type-B_Carboxylest/Lipase"/>
</dbReference>
<keyword evidence="2" id="KW-0719">Serine esterase</keyword>
<proteinExistence type="inferred from homology"/>
<accession>A0A7M7G8W8</accession>
<dbReference type="PROSITE" id="PS00122">
    <property type="entry name" value="CARBOXYLESTERASE_B_1"/>
    <property type="match status" value="1"/>
</dbReference>
<dbReference type="InterPro" id="IPR029058">
    <property type="entry name" value="AB_hydrolase_fold"/>
</dbReference>
<evidence type="ECO:0000313" key="8">
    <source>
        <dbReference type="EnsemblMetazoa" id="XP_001608200"/>
    </source>
</evidence>
<dbReference type="PANTHER" id="PTHR11559">
    <property type="entry name" value="CARBOXYLESTERASE"/>
    <property type="match status" value="1"/>
</dbReference>
<sequence>MEEGPIVSISDGKIQGAKRRSLLGVDYFAFKGIPYAQPPIGPLRFKDPQPVSKWSGVRDASQHAGDVSMQYESDGSKPWGIIGSEDCLYLNVYTNSMTDRKRPVMYYIHGGGFVEDSGNDCIYREDYLVTMDMVLVSVNYRLGPMGFLNLGHEVAAGNQGLRDIICGLNWVQRNIEQFGGDPNNVTIFGNSSGSMTCHLFTLLPTVKGLFHKAILQSGSIFSTRNLFTGKNVMNGFKIASLLGLDSQDPEEVIEFLRGVPAKKIVELHGKILSKYEKTVEGQMEYSPTFDAPYVKEPIIPKLLPELIENDADIPIMLGHTTNESLLSFAGQFDDEENLKFYDDNIEEIMKHKLRLQDPSKFPEIMKSLREFYLDNKPINKENVWNLINLLSDFFAFCNRKTVDLRNEHAKAPTYLYNFSYMGNEPTMYQFDQGPQPLKGVAHADELSYLFYLTYMKQDGEQFPQEGTTDRLVVERLVRMWYNFAATGNPTPSTDDCYLTTTWKASTKDKLYYLDIGAELELKDERNLPNRAIYDKFARIYLF</sequence>
<dbReference type="GO" id="GO:0052689">
    <property type="term" value="F:carboxylic ester hydrolase activity"/>
    <property type="evidence" value="ECO:0007669"/>
    <property type="project" value="UniProtKB-KW"/>
</dbReference>
<name>A0A7M7G8W8_NASVI</name>
<protein>
    <recommendedName>
        <fullName evidence="6">Carboxylic ester hydrolase</fullName>
        <ecNumber evidence="6">3.1.1.-</ecNumber>
    </recommendedName>
</protein>
<evidence type="ECO:0000256" key="3">
    <source>
        <dbReference type="ARBA" id="ARBA00022801"/>
    </source>
</evidence>
<dbReference type="EC" id="3.1.1.-" evidence="6"/>
<evidence type="ECO:0000259" key="7">
    <source>
        <dbReference type="Pfam" id="PF00135"/>
    </source>
</evidence>
<dbReference type="InterPro" id="IPR002018">
    <property type="entry name" value="CarbesteraseB"/>
</dbReference>
<gene>
    <name evidence="8" type="primary">100124276</name>
</gene>
<evidence type="ECO:0000256" key="1">
    <source>
        <dbReference type="ARBA" id="ARBA00005964"/>
    </source>
</evidence>
<dbReference type="InParanoid" id="A0A7M7G8W8"/>
<evidence type="ECO:0000256" key="4">
    <source>
        <dbReference type="ARBA" id="ARBA00023157"/>
    </source>
</evidence>
<dbReference type="SMR" id="A0A7M7G8W8"/>
<dbReference type="OrthoDB" id="19653at2759"/>
<dbReference type="AlphaFoldDB" id="A0A7M7G8W8"/>
<evidence type="ECO:0000256" key="5">
    <source>
        <dbReference type="ARBA" id="ARBA00023180"/>
    </source>
</evidence>